<reference evidence="2" key="1">
    <citation type="journal article" date="2014" name="Front. Microbiol.">
        <title>High frequency of phylogenetically diverse reductive dehalogenase-homologous genes in deep subseafloor sedimentary metagenomes.</title>
        <authorList>
            <person name="Kawai M."/>
            <person name="Futagami T."/>
            <person name="Toyoda A."/>
            <person name="Takaki Y."/>
            <person name="Nishi S."/>
            <person name="Hori S."/>
            <person name="Arai W."/>
            <person name="Tsubouchi T."/>
            <person name="Morono Y."/>
            <person name="Uchiyama I."/>
            <person name="Ito T."/>
            <person name="Fujiyama A."/>
            <person name="Inagaki F."/>
            <person name="Takami H."/>
        </authorList>
    </citation>
    <scope>NUCLEOTIDE SEQUENCE</scope>
    <source>
        <strain evidence="2">Expedition CK06-06</strain>
    </source>
</reference>
<evidence type="ECO:0000256" key="1">
    <source>
        <dbReference type="SAM" id="MobiDB-lite"/>
    </source>
</evidence>
<proteinExistence type="predicted"/>
<protein>
    <submittedName>
        <fullName evidence="2">Uncharacterized protein</fullName>
    </submittedName>
</protein>
<feature type="region of interest" description="Disordered" evidence="1">
    <location>
        <begin position="1"/>
        <end position="20"/>
    </location>
</feature>
<gene>
    <name evidence="2" type="ORF">S01H4_20593</name>
</gene>
<evidence type="ECO:0000313" key="2">
    <source>
        <dbReference type="EMBL" id="GAG65683.1"/>
    </source>
</evidence>
<accession>X0ZYZ3</accession>
<dbReference type="EMBL" id="BART01009267">
    <property type="protein sequence ID" value="GAG65683.1"/>
    <property type="molecule type" value="Genomic_DNA"/>
</dbReference>
<dbReference type="AlphaFoldDB" id="X0ZYZ3"/>
<organism evidence="2">
    <name type="scientific">marine sediment metagenome</name>
    <dbReference type="NCBI Taxonomy" id="412755"/>
    <lineage>
        <taxon>unclassified sequences</taxon>
        <taxon>metagenomes</taxon>
        <taxon>ecological metagenomes</taxon>
    </lineage>
</organism>
<sequence length="78" mass="8316">MNSDEDNNNSFDAHVSDPNWMTAENVQDGEIGCLQKRGGAMVNMHVHKVTGGIGGMVTNSMTQTVTAADGTKTTTIFK</sequence>
<comment type="caution">
    <text evidence="2">The sequence shown here is derived from an EMBL/GenBank/DDBJ whole genome shotgun (WGS) entry which is preliminary data.</text>
</comment>
<name>X0ZYZ3_9ZZZZ</name>